<protein>
    <submittedName>
        <fullName evidence="1">Uncharacterized protein</fullName>
    </submittedName>
</protein>
<proteinExistence type="predicted"/>
<accession>A0A0C9UCJ4</accession>
<dbReference type="EMBL" id="KN837228">
    <property type="protein sequence ID" value="KIJ32379.1"/>
    <property type="molecule type" value="Genomic_DNA"/>
</dbReference>
<gene>
    <name evidence="1" type="ORF">M422DRAFT_265878</name>
</gene>
<evidence type="ECO:0000313" key="2">
    <source>
        <dbReference type="Proteomes" id="UP000054279"/>
    </source>
</evidence>
<organism evidence="1 2">
    <name type="scientific">Sphaerobolus stellatus (strain SS14)</name>
    <dbReference type="NCBI Taxonomy" id="990650"/>
    <lineage>
        <taxon>Eukaryota</taxon>
        <taxon>Fungi</taxon>
        <taxon>Dikarya</taxon>
        <taxon>Basidiomycota</taxon>
        <taxon>Agaricomycotina</taxon>
        <taxon>Agaricomycetes</taxon>
        <taxon>Phallomycetidae</taxon>
        <taxon>Geastrales</taxon>
        <taxon>Sphaerobolaceae</taxon>
        <taxon>Sphaerobolus</taxon>
    </lineage>
</organism>
<keyword evidence="2" id="KW-1185">Reference proteome</keyword>
<dbReference type="AlphaFoldDB" id="A0A0C9UCJ4"/>
<reference evidence="1 2" key="1">
    <citation type="submission" date="2014-06" db="EMBL/GenBank/DDBJ databases">
        <title>Evolutionary Origins and Diversification of the Mycorrhizal Mutualists.</title>
        <authorList>
            <consortium name="DOE Joint Genome Institute"/>
            <consortium name="Mycorrhizal Genomics Consortium"/>
            <person name="Kohler A."/>
            <person name="Kuo A."/>
            <person name="Nagy L.G."/>
            <person name="Floudas D."/>
            <person name="Copeland A."/>
            <person name="Barry K.W."/>
            <person name="Cichocki N."/>
            <person name="Veneault-Fourrey C."/>
            <person name="LaButti K."/>
            <person name="Lindquist E.A."/>
            <person name="Lipzen A."/>
            <person name="Lundell T."/>
            <person name="Morin E."/>
            <person name="Murat C."/>
            <person name="Riley R."/>
            <person name="Ohm R."/>
            <person name="Sun H."/>
            <person name="Tunlid A."/>
            <person name="Henrissat B."/>
            <person name="Grigoriev I.V."/>
            <person name="Hibbett D.S."/>
            <person name="Martin F."/>
        </authorList>
    </citation>
    <scope>NUCLEOTIDE SEQUENCE [LARGE SCALE GENOMIC DNA]</scope>
    <source>
        <strain evidence="1 2">SS14</strain>
    </source>
</reference>
<sequence length="108" mass="12484">MSDFDRRPISGYEIFCAAILNQVLPTNLKIGTFVPEDDVVQLEVLTRMWPQLSHLTINQRSTSSQLDKPRITSAIRLFLDEHKKSRTFSYDYPSSLLHQYSPLKRSNA</sequence>
<dbReference type="Proteomes" id="UP000054279">
    <property type="component" value="Unassembled WGS sequence"/>
</dbReference>
<name>A0A0C9UCJ4_SPHS4</name>
<evidence type="ECO:0000313" key="1">
    <source>
        <dbReference type="EMBL" id="KIJ32379.1"/>
    </source>
</evidence>
<dbReference type="HOGENOM" id="CLU_2198659_0_0_1"/>